<reference evidence="1" key="1">
    <citation type="thesis" date="2020" institute="ProQuest LLC" country="789 East Eisenhower Parkway, Ann Arbor, MI, USA">
        <title>Comparative Genomics and Chromosome Evolution.</title>
        <authorList>
            <person name="Mudd A.B."/>
        </authorList>
    </citation>
    <scope>NUCLEOTIDE SEQUENCE</scope>
    <source>
        <strain evidence="1">237g6f4</strain>
        <tissue evidence="1">Blood</tissue>
    </source>
</reference>
<feature type="non-terminal residue" evidence="1">
    <location>
        <position position="1"/>
    </location>
</feature>
<organism evidence="1 2">
    <name type="scientific">Engystomops pustulosus</name>
    <name type="common">Tungara frog</name>
    <name type="synonym">Physalaemus pustulosus</name>
    <dbReference type="NCBI Taxonomy" id="76066"/>
    <lineage>
        <taxon>Eukaryota</taxon>
        <taxon>Metazoa</taxon>
        <taxon>Chordata</taxon>
        <taxon>Craniata</taxon>
        <taxon>Vertebrata</taxon>
        <taxon>Euteleostomi</taxon>
        <taxon>Amphibia</taxon>
        <taxon>Batrachia</taxon>
        <taxon>Anura</taxon>
        <taxon>Neobatrachia</taxon>
        <taxon>Hyloidea</taxon>
        <taxon>Leptodactylidae</taxon>
        <taxon>Leiuperinae</taxon>
        <taxon>Engystomops</taxon>
    </lineage>
</organism>
<comment type="caution">
    <text evidence="1">The sequence shown here is derived from an EMBL/GenBank/DDBJ whole genome shotgun (WGS) entry which is preliminary data.</text>
</comment>
<keyword evidence="2" id="KW-1185">Reference proteome</keyword>
<dbReference type="Proteomes" id="UP000824782">
    <property type="component" value="Unassembled WGS sequence"/>
</dbReference>
<name>A0AAV6YC16_ENGPU</name>
<evidence type="ECO:0000313" key="2">
    <source>
        <dbReference type="Proteomes" id="UP000824782"/>
    </source>
</evidence>
<evidence type="ECO:0008006" key="3">
    <source>
        <dbReference type="Google" id="ProtNLM"/>
    </source>
</evidence>
<dbReference type="AlphaFoldDB" id="A0AAV6YC16"/>
<proteinExistence type="predicted"/>
<accession>A0AAV6YC16</accession>
<dbReference type="EMBL" id="WNYA01086863">
    <property type="protein sequence ID" value="KAG8534892.1"/>
    <property type="molecule type" value="Genomic_DNA"/>
</dbReference>
<feature type="non-terminal residue" evidence="1">
    <location>
        <position position="122"/>
    </location>
</feature>
<sequence>SALSAVRRCRRLGLCHFSAWMFALESSLRCCLFRIWKRGGCSASPNCLQLRGRRVSLCTSVGQDFAAVKILVVSRECVDYKVNIFSIILLIFHWRDCHGYKYHRLHGAAPPQPCSAAAYRPG</sequence>
<protein>
    <recommendedName>
        <fullName evidence="3">Secreted protein</fullName>
    </recommendedName>
</protein>
<gene>
    <name evidence="1" type="ORF">GDO81_030015</name>
</gene>
<evidence type="ECO:0000313" key="1">
    <source>
        <dbReference type="EMBL" id="KAG8534892.1"/>
    </source>
</evidence>